<comment type="caution">
    <text evidence="3">The sequence shown here is derived from an EMBL/GenBank/DDBJ whole genome shotgun (WGS) entry which is preliminary data.</text>
</comment>
<dbReference type="PANTHER" id="PTHR33697">
    <property type="entry name" value="T17B22.17 PROTEIN-RELATED"/>
    <property type="match status" value="1"/>
</dbReference>
<reference evidence="3 4" key="1">
    <citation type="submission" date="2020-10" db="EMBL/GenBank/DDBJ databases">
        <title>Plant Genome Project.</title>
        <authorList>
            <person name="Zhang R.-G."/>
        </authorList>
    </citation>
    <scope>NUCLEOTIDE SEQUENCE [LARGE SCALE GENOMIC DNA]</scope>
    <source>
        <strain evidence="3">FAFU-HL-1</strain>
        <tissue evidence="3">Leaf</tissue>
    </source>
</reference>
<dbReference type="InterPro" id="IPR000313">
    <property type="entry name" value="PWWP_dom"/>
</dbReference>
<organism evidence="3 4">
    <name type="scientific">Salix dunnii</name>
    <dbReference type="NCBI Taxonomy" id="1413687"/>
    <lineage>
        <taxon>Eukaryota</taxon>
        <taxon>Viridiplantae</taxon>
        <taxon>Streptophyta</taxon>
        <taxon>Embryophyta</taxon>
        <taxon>Tracheophyta</taxon>
        <taxon>Spermatophyta</taxon>
        <taxon>Magnoliopsida</taxon>
        <taxon>eudicotyledons</taxon>
        <taxon>Gunneridae</taxon>
        <taxon>Pentapetalae</taxon>
        <taxon>rosids</taxon>
        <taxon>fabids</taxon>
        <taxon>Malpighiales</taxon>
        <taxon>Salicaceae</taxon>
        <taxon>Saliceae</taxon>
        <taxon>Salix</taxon>
    </lineage>
</organism>
<feature type="region of interest" description="Disordered" evidence="1">
    <location>
        <begin position="141"/>
        <end position="243"/>
    </location>
</feature>
<keyword evidence="4" id="KW-1185">Reference proteome</keyword>
<dbReference type="CDD" id="cd05162">
    <property type="entry name" value="PWWP"/>
    <property type="match status" value="1"/>
</dbReference>
<dbReference type="PROSITE" id="PS50812">
    <property type="entry name" value="PWWP"/>
    <property type="match status" value="1"/>
</dbReference>
<feature type="compositionally biased region" description="Polar residues" evidence="1">
    <location>
        <begin position="199"/>
        <end position="208"/>
    </location>
</feature>
<feature type="domain" description="PWWP" evidence="2">
    <location>
        <begin position="24"/>
        <end position="79"/>
    </location>
</feature>
<evidence type="ECO:0000313" key="4">
    <source>
        <dbReference type="Proteomes" id="UP000657918"/>
    </source>
</evidence>
<evidence type="ECO:0000259" key="2">
    <source>
        <dbReference type="PROSITE" id="PS50812"/>
    </source>
</evidence>
<evidence type="ECO:0000313" key="3">
    <source>
        <dbReference type="EMBL" id="KAF9689906.1"/>
    </source>
</evidence>
<dbReference type="EMBL" id="JADGMS010000001">
    <property type="protein sequence ID" value="KAF9689906.1"/>
    <property type="molecule type" value="Genomic_DNA"/>
</dbReference>
<protein>
    <recommendedName>
        <fullName evidence="2">PWWP domain-containing protein</fullName>
    </recommendedName>
</protein>
<accession>A0A835NBH2</accession>
<dbReference type="OrthoDB" id="607790at2759"/>
<feature type="region of interest" description="Disordered" evidence="1">
    <location>
        <begin position="482"/>
        <end position="511"/>
    </location>
</feature>
<gene>
    <name evidence="3" type="ORF">SADUNF_Sadunf01G0141000</name>
</gene>
<dbReference type="Pfam" id="PF00855">
    <property type="entry name" value="PWWP"/>
    <property type="match status" value="1"/>
</dbReference>
<proteinExistence type="predicted"/>
<evidence type="ECO:0000256" key="1">
    <source>
        <dbReference type="SAM" id="MobiDB-lite"/>
    </source>
</evidence>
<feature type="compositionally biased region" description="Acidic residues" evidence="1">
    <location>
        <begin position="166"/>
        <end position="178"/>
    </location>
</feature>
<dbReference type="SUPFAM" id="SSF63748">
    <property type="entry name" value="Tudor/PWWP/MBT"/>
    <property type="match status" value="1"/>
</dbReference>
<feature type="compositionally biased region" description="Low complexity" evidence="1">
    <location>
        <begin position="179"/>
        <end position="196"/>
    </location>
</feature>
<dbReference type="Proteomes" id="UP000657918">
    <property type="component" value="Unassembled WGS sequence"/>
</dbReference>
<dbReference type="Gene3D" id="2.30.30.140">
    <property type="match status" value="1"/>
</dbReference>
<dbReference type="AlphaFoldDB" id="A0A835NBH2"/>
<feature type="compositionally biased region" description="Basic residues" evidence="1">
    <location>
        <begin position="487"/>
        <end position="498"/>
    </location>
</feature>
<dbReference type="PANTHER" id="PTHR33697:SF1">
    <property type="entry name" value="TUDOR_PWWP_MBT SUPERFAMILY PROTEIN"/>
    <property type="match status" value="1"/>
</dbReference>
<name>A0A835NBH2_9ROSI</name>
<sequence length="773" mass="84741">MGSSSDNPNSNNNIINTKAIDASVGALVWVRRRNGSWWPGRIVGLDEISEGSLVSPRSGTPVKLLGREDASVDWYNLEKSKRVKAFRCGEYDECIEKAKASAANGNKRVVKYARREDAILHALEIENARVGKDQLDFFSRSDNLGEEHGSSAKESSMSFSGKEDGDMTDGDSDSEDNSDVIADSDSSLDSDSSSHSAPELSQSGTYSEEPNLLGACKVQSLPGKRRRTPNDSEDDGTEGIKRMRGLEDLGIGVGDSNSGNCMPNFSSVNGSKGYNSLLKRKRSQVAVNELLKRKNRHRPLAKVLESTAMVYVPVICDQLPSSSSSPHPGLSDFKISGIVSNESRKDCSIAINNNLDNTGVSCENAGSLKPSEHAYDAPLTNHNLKKEKDISSISGLTESDSADRLFDVPFVGEEKHSTGISPIVVSCSSGSRQIGGLGRQCSQSSLVEAALLKNEACNESGSISLAVNCVYNNISQRIEKGTSKWQSKGKRNSRHTSKNKNQDSRKDVDMDDEPSVFLAGMEHTDELCLGPGQEVDCRRGKPQLFTEEHVNVVQDWSKSFPQGDLSMKGVMVEMAVPQRSLPYRQSRFTVNSRYPTSDFSCRNFSSGSKLFNVDIKVQRNYRQQHVPLVSLMSKFNGKAIVGHPLTIENFHEDYSDILLGNNEGDTTHVTEMETPKLDYAAMRNLEPARHMTMKPLCSLSKSHKSRKCGLLSKKIRRLSSLTGKKVEDRKLVVEKSKGPVITCIPLKLVFSRINEAVNGSARQTHRALTSSNS</sequence>
<dbReference type="InterPro" id="IPR044679">
    <property type="entry name" value="PWWP2-like"/>
</dbReference>